<keyword evidence="3" id="KW-0285">Flavoprotein</keyword>
<dbReference type="Pfam" id="PF00881">
    <property type="entry name" value="Nitroreductase"/>
    <property type="match status" value="1"/>
</dbReference>
<dbReference type="RefSeq" id="WP_095724470.1">
    <property type="nucleotide sequence ID" value="NZ_NTFS01000455.1"/>
</dbReference>
<evidence type="ECO:0000256" key="3">
    <source>
        <dbReference type="ARBA" id="ARBA00022630"/>
    </source>
</evidence>
<dbReference type="AlphaFoldDB" id="A0A2A2TBY7"/>
<accession>A0A2A2TBY7</accession>
<organism evidence="8 9">
    <name type="scientific">Brunnivagina elsteri CCALA 953</name>
    <dbReference type="NCBI Taxonomy" id="987040"/>
    <lineage>
        <taxon>Bacteria</taxon>
        <taxon>Bacillati</taxon>
        <taxon>Cyanobacteriota</taxon>
        <taxon>Cyanophyceae</taxon>
        <taxon>Nostocales</taxon>
        <taxon>Calotrichaceae</taxon>
        <taxon>Brunnivagina</taxon>
    </lineage>
</organism>
<dbReference type="SUPFAM" id="SSF55469">
    <property type="entry name" value="FMN-dependent nitroreductase-like"/>
    <property type="match status" value="1"/>
</dbReference>
<comment type="similarity">
    <text evidence="2">Belongs to the nitroreductase family.</text>
</comment>
<evidence type="ECO:0000256" key="6">
    <source>
        <dbReference type="ARBA" id="ARBA00023002"/>
    </source>
</evidence>
<dbReference type="Proteomes" id="UP000218238">
    <property type="component" value="Unassembled WGS sequence"/>
</dbReference>
<evidence type="ECO:0000256" key="5">
    <source>
        <dbReference type="ARBA" id="ARBA00022857"/>
    </source>
</evidence>
<sequence length="219" mass="24592">MSSAVSTPDSVLQQLQWRYATKKFDPSKTISDDAWKTLEQSMVLAPSSFGLQPWKFFVVGNPEIRRELLAHSWGQAQVVDASHLVVFAIKKDLNAADVDRYLDRMAEVQQTPVENLQKFGSVVKGFMEKPPYPLDINEWSTRQVYIALGQFMTAAAVLGIDTCPMEGFVPAKYDEVLGLPAQGYKAVVVCPVGYRSDEDHSAQRPKVRFNTEDVVEYIN</sequence>
<evidence type="ECO:0000313" key="9">
    <source>
        <dbReference type="Proteomes" id="UP000218238"/>
    </source>
</evidence>
<dbReference type="InterPro" id="IPR029479">
    <property type="entry name" value="Nitroreductase"/>
</dbReference>
<evidence type="ECO:0000313" key="8">
    <source>
        <dbReference type="EMBL" id="PAX51168.1"/>
    </source>
</evidence>
<keyword evidence="6" id="KW-0560">Oxidoreductase</keyword>
<dbReference type="Gene3D" id="3.40.109.10">
    <property type="entry name" value="NADH Oxidase"/>
    <property type="match status" value="1"/>
</dbReference>
<comment type="cofactor">
    <cofactor evidence="1">
        <name>FMN</name>
        <dbReference type="ChEBI" id="CHEBI:58210"/>
    </cofactor>
</comment>
<keyword evidence="5" id="KW-0521">NADP</keyword>
<evidence type="ECO:0000256" key="1">
    <source>
        <dbReference type="ARBA" id="ARBA00001917"/>
    </source>
</evidence>
<dbReference type="EMBL" id="NTFS01000455">
    <property type="protein sequence ID" value="PAX51168.1"/>
    <property type="molecule type" value="Genomic_DNA"/>
</dbReference>
<dbReference type="GO" id="GO:0016491">
    <property type="term" value="F:oxidoreductase activity"/>
    <property type="evidence" value="ECO:0007669"/>
    <property type="project" value="UniProtKB-KW"/>
</dbReference>
<reference evidence="8 9" key="1">
    <citation type="submission" date="2017-08" db="EMBL/GenBank/DDBJ databases">
        <title>Draft genome sequence of filamentous cyanobacterium Calothrix elsteri CCALA 953.</title>
        <authorList>
            <person name="Gagunashvili A.N."/>
            <person name="Elster J."/>
            <person name="Andresson O.S."/>
        </authorList>
    </citation>
    <scope>NUCLEOTIDE SEQUENCE [LARGE SCALE GENOMIC DNA]</scope>
    <source>
        <strain evidence="8 9">CCALA 953</strain>
    </source>
</reference>
<dbReference type="PANTHER" id="PTHR43673">
    <property type="entry name" value="NAD(P)H NITROREDUCTASE YDGI-RELATED"/>
    <property type="match status" value="1"/>
</dbReference>
<dbReference type="CDD" id="cd02149">
    <property type="entry name" value="NfsB-like"/>
    <property type="match status" value="1"/>
</dbReference>
<gene>
    <name evidence="8" type="ORF">CK510_26265</name>
</gene>
<keyword evidence="4" id="KW-0288">FMN</keyword>
<proteinExistence type="inferred from homology"/>
<dbReference type="OrthoDB" id="9782629at2"/>
<comment type="caution">
    <text evidence="8">The sequence shown here is derived from an EMBL/GenBank/DDBJ whole genome shotgun (WGS) entry which is preliminary data.</text>
</comment>
<protein>
    <submittedName>
        <fullName evidence="8">NAD(P)H-dependent oxidoreductase</fullName>
    </submittedName>
</protein>
<keyword evidence="9" id="KW-1185">Reference proteome</keyword>
<feature type="domain" description="Nitroreductase" evidence="7">
    <location>
        <begin position="16"/>
        <end position="194"/>
    </location>
</feature>
<evidence type="ECO:0000256" key="4">
    <source>
        <dbReference type="ARBA" id="ARBA00022643"/>
    </source>
</evidence>
<evidence type="ECO:0000259" key="7">
    <source>
        <dbReference type="Pfam" id="PF00881"/>
    </source>
</evidence>
<dbReference type="PANTHER" id="PTHR43673:SF2">
    <property type="entry name" value="NITROREDUCTASE"/>
    <property type="match status" value="1"/>
</dbReference>
<evidence type="ECO:0000256" key="2">
    <source>
        <dbReference type="ARBA" id="ARBA00007118"/>
    </source>
</evidence>
<dbReference type="InterPro" id="IPR000415">
    <property type="entry name" value="Nitroreductase-like"/>
</dbReference>
<name>A0A2A2TBY7_9CYAN</name>
<dbReference type="InterPro" id="IPR033878">
    <property type="entry name" value="NfsB-like"/>
</dbReference>